<evidence type="ECO:0000313" key="3">
    <source>
        <dbReference type="Proteomes" id="UP000305654"/>
    </source>
</evidence>
<evidence type="ECO:0000256" key="1">
    <source>
        <dbReference type="SAM" id="Coils"/>
    </source>
</evidence>
<evidence type="ECO:0000313" key="2">
    <source>
        <dbReference type="EMBL" id="TLU70719.1"/>
    </source>
</evidence>
<gene>
    <name evidence="2" type="ORF">FE263_20330</name>
</gene>
<protein>
    <submittedName>
        <fullName evidence="2">Uncharacterized protein</fullName>
    </submittedName>
</protein>
<comment type="caution">
    <text evidence="2">The sequence shown here is derived from an EMBL/GenBank/DDBJ whole genome shotgun (WGS) entry which is preliminary data.</text>
</comment>
<name>A0A5R9J191_9PROT</name>
<dbReference type="Proteomes" id="UP000305654">
    <property type="component" value="Unassembled WGS sequence"/>
</dbReference>
<feature type="coiled-coil region" evidence="1">
    <location>
        <begin position="195"/>
        <end position="229"/>
    </location>
</feature>
<dbReference type="RefSeq" id="WP_138327879.1">
    <property type="nucleotide sequence ID" value="NZ_VCDI01000011.1"/>
</dbReference>
<reference evidence="2 3" key="1">
    <citation type="submission" date="2019-05" db="EMBL/GenBank/DDBJ databases">
        <authorList>
            <person name="Pankratov T."/>
            <person name="Grouzdev D."/>
        </authorList>
    </citation>
    <scope>NUCLEOTIDE SEQUENCE [LARGE SCALE GENOMIC DNA]</scope>
    <source>
        <strain evidence="2 3">KEBCLARHB70R</strain>
    </source>
</reference>
<proteinExistence type="predicted"/>
<keyword evidence="1" id="KW-0175">Coiled coil</keyword>
<dbReference type="OrthoDB" id="7266764at2"/>
<organism evidence="2 3">
    <name type="scientific">Lichenicoccus roseus</name>
    <dbReference type="NCBI Taxonomy" id="2683649"/>
    <lineage>
        <taxon>Bacteria</taxon>
        <taxon>Pseudomonadati</taxon>
        <taxon>Pseudomonadota</taxon>
        <taxon>Alphaproteobacteria</taxon>
        <taxon>Acetobacterales</taxon>
        <taxon>Acetobacteraceae</taxon>
        <taxon>Lichenicoccus</taxon>
    </lineage>
</organism>
<dbReference type="AlphaFoldDB" id="A0A5R9J191"/>
<keyword evidence="3" id="KW-1185">Reference proteome</keyword>
<accession>A0A5R9J191</accession>
<sequence length="236" mass="26978">MTVKQTRPKKSLKQFLASDEDMGLIDVRSNDLAQQIVVDPAVLEALREIFAGTEVIEDQVKIKRILDVRAEIQRNWSDARDAFLNIGRALLSLESTLSKSEFQRLRSSNDRLFPFSDATATQFRQIARAVDSGRIPYEACPGSYGTAYQITLLDDDQLTIARDRGLLRSDVTRREISLLRSETKGSVFSTGRLDKSQLQDERRRLNKREQQLLSELDTLRRRVAELERLLDPSHSD</sequence>
<dbReference type="EMBL" id="VCDI01000011">
    <property type="protein sequence ID" value="TLU70719.1"/>
    <property type="molecule type" value="Genomic_DNA"/>
</dbReference>